<proteinExistence type="predicted"/>
<gene>
    <name evidence="1" type="ORF">E6H00_02070</name>
</gene>
<dbReference type="Pfam" id="PF05988">
    <property type="entry name" value="DUF899"/>
    <property type="match status" value="1"/>
</dbReference>
<protein>
    <submittedName>
        <fullName evidence="1">DUF899 domain-containing protein</fullName>
    </submittedName>
</protein>
<comment type="caution">
    <text evidence="1">The sequence shown here is derived from an EMBL/GenBank/DDBJ whole genome shotgun (WGS) entry which is preliminary data.</text>
</comment>
<accession>A0A537KAR4</accession>
<evidence type="ECO:0000313" key="2">
    <source>
        <dbReference type="Proteomes" id="UP000318509"/>
    </source>
</evidence>
<sequence length="237" mass="27899">MADRLEQHKVVAHDAWLEARKQFLAREKDFTRLRDQLSQARRDLPWERVDKRYVFEGPNGQETLPDLFDGRSQLIVYHFMFDPDWEEGCPHCSRWADNFNGIIVHLNQRDVTMVAVSRAAYAKLAAYKKRMGWSFKWVSSSGTDFNFDYHVSFRPDELARKSAVYNFTVQDPGVSEREGVSVFYKDPRGSVFHTYSAYARGIDMLNVDYHYLDLVPKGRDEGGEGPFWVRRHDEYRR</sequence>
<dbReference type="Gene3D" id="3.40.30.10">
    <property type="entry name" value="Glutaredoxin"/>
    <property type="match status" value="1"/>
</dbReference>
<dbReference type="EMBL" id="VBAK01000048">
    <property type="protein sequence ID" value="TMI92850.1"/>
    <property type="molecule type" value="Genomic_DNA"/>
</dbReference>
<dbReference type="Proteomes" id="UP000318509">
    <property type="component" value="Unassembled WGS sequence"/>
</dbReference>
<organism evidence="1 2">
    <name type="scientific">Candidatus Segetimicrobium genomatis</name>
    <dbReference type="NCBI Taxonomy" id="2569760"/>
    <lineage>
        <taxon>Bacteria</taxon>
        <taxon>Bacillati</taxon>
        <taxon>Candidatus Sysuimicrobiota</taxon>
        <taxon>Candidatus Sysuimicrobiia</taxon>
        <taxon>Candidatus Sysuimicrobiales</taxon>
        <taxon>Candidatus Segetimicrobiaceae</taxon>
        <taxon>Candidatus Segetimicrobium</taxon>
    </lineage>
</organism>
<dbReference type="SUPFAM" id="SSF52833">
    <property type="entry name" value="Thioredoxin-like"/>
    <property type="match status" value="1"/>
</dbReference>
<evidence type="ECO:0000313" key="1">
    <source>
        <dbReference type="EMBL" id="TMI92850.1"/>
    </source>
</evidence>
<dbReference type="InterPro" id="IPR036249">
    <property type="entry name" value="Thioredoxin-like_sf"/>
</dbReference>
<name>A0A537KAR4_9BACT</name>
<reference evidence="1 2" key="1">
    <citation type="journal article" date="2019" name="Nat. Microbiol.">
        <title>Mediterranean grassland soil C-N compound turnover is dependent on rainfall and depth, and is mediated by genomically divergent microorganisms.</title>
        <authorList>
            <person name="Diamond S."/>
            <person name="Andeer P.F."/>
            <person name="Li Z."/>
            <person name="Crits-Christoph A."/>
            <person name="Burstein D."/>
            <person name="Anantharaman K."/>
            <person name="Lane K.R."/>
            <person name="Thomas B.C."/>
            <person name="Pan C."/>
            <person name="Northen T.R."/>
            <person name="Banfield J.F."/>
        </authorList>
    </citation>
    <scope>NUCLEOTIDE SEQUENCE [LARGE SCALE GENOMIC DNA]</scope>
    <source>
        <strain evidence="1">NP_3</strain>
    </source>
</reference>
<dbReference type="AlphaFoldDB" id="A0A537KAR4"/>
<dbReference type="InterPro" id="IPR010296">
    <property type="entry name" value="DUF899_thioredox"/>
</dbReference>